<dbReference type="RefSeq" id="WP_154939286.1">
    <property type="nucleotide sequence ID" value="NZ_VIXA01000002.1"/>
</dbReference>
<comment type="caution">
    <text evidence="2">The sequence shown here is derived from an EMBL/GenBank/DDBJ whole genome shotgun (WGS) entry which is preliminary data.</text>
</comment>
<feature type="transmembrane region" description="Helical" evidence="1">
    <location>
        <begin position="165"/>
        <end position="185"/>
    </location>
</feature>
<feature type="transmembrane region" description="Helical" evidence="1">
    <location>
        <begin position="258"/>
        <end position="279"/>
    </location>
</feature>
<evidence type="ECO:0000256" key="1">
    <source>
        <dbReference type="SAM" id="Phobius"/>
    </source>
</evidence>
<dbReference type="PANTHER" id="PTHR35337:SF1">
    <property type="entry name" value="SLR1478 PROTEIN"/>
    <property type="match status" value="1"/>
</dbReference>
<proteinExistence type="predicted"/>
<feature type="transmembrane region" description="Helical" evidence="1">
    <location>
        <begin position="101"/>
        <end position="121"/>
    </location>
</feature>
<sequence length="350" mass="37821">MDLDAYVAEHQHEWRRLEQLCDRRRLDADEVDELVALYQRAATHLSALRSRSPDPGLVSRLSQLVLRARARVTGRRGASWSAVARFVTVGFPGAVYRAWPWWCAVATGFSLLSGFLIWYVAGHPETAAAFIGPQAAADLVESGFAGYYTEFSAPTFAFHLWTHNAWIAAQCLASGVLVVPVFYLLWQNALNVGVVGGVMVSYGRADVFFGLITPHGLLELTGVFVAAGVGLRTAWAWISPPAHLSRGRAVAEAGRSAILVAIGLVGLFAVSALLEAFVTPAPVPIALRVALGAMVWLGFLGYVVVLGRRAVAAESLSAERTDPWLAELWPSTDPARAWHRPTPTADPAGR</sequence>
<keyword evidence="1" id="KW-0812">Transmembrane</keyword>
<dbReference type="InterPro" id="IPR002798">
    <property type="entry name" value="SpoIIM-like"/>
</dbReference>
<keyword evidence="3" id="KW-1185">Reference proteome</keyword>
<feature type="transmembrane region" description="Helical" evidence="1">
    <location>
        <begin position="218"/>
        <end position="238"/>
    </location>
</feature>
<protein>
    <submittedName>
        <fullName evidence="2">Putative membrane protein SpoIIM required for sporulation</fullName>
    </submittedName>
</protein>
<reference evidence="2 3" key="1">
    <citation type="submission" date="2019-06" db="EMBL/GenBank/DDBJ databases">
        <title>Sequencing the genomes of 1000 actinobacteria strains.</title>
        <authorList>
            <person name="Klenk H.-P."/>
        </authorList>
    </citation>
    <scope>NUCLEOTIDE SEQUENCE [LARGE SCALE GENOMIC DNA]</scope>
    <source>
        <strain evidence="2 3">DSM 102131</strain>
    </source>
</reference>
<dbReference type="Proteomes" id="UP000319927">
    <property type="component" value="Unassembled WGS sequence"/>
</dbReference>
<gene>
    <name evidence="2" type="ORF">FHX75_12145</name>
</gene>
<name>A0A561WCP2_9ACTN</name>
<dbReference type="OrthoDB" id="5243448at2"/>
<keyword evidence="1" id="KW-0472">Membrane</keyword>
<feature type="transmembrane region" description="Helical" evidence="1">
    <location>
        <begin position="285"/>
        <end position="305"/>
    </location>
</feature>
<dbReference type="PANTHER" id="PTHR35337">
    <property type="entry name" value="SLR1478 PROTEIN"/>
    <property type="match status" value="1"/>
</dbReference>
<evidence type="ECO:0000313" key="2">
    <source>
        <dbReference type="EMBL" id="TWG21630.1"/>
    </source>
</evidence>
<evidence type="ECO:0000313" key="3">
    <source>
        <dbReference type="Proteomes" id="UP000319927"/>
    </source>
</evidence>
<dbReference type="AlphaFoldDB" id="A0A561WCP2"/>
<keyword evidence="1" id="KW-1133">Transmembrane helix</keyword>
<dbReference type="EMBL" id="VIXA01000002">
    <property type="protein sequence ID" value="TWG21630.1"/>
    <property type="molecule type" value="Genomic_DNA"/>
</dbReference>
<accession>A0A561WCP2</accession>
<dbReference type="Pfam" id="PF01944">
    <property type="entry name" value="SpoIIM"/>
    <property type="match status" value="1"/>
</dbReference>
<organism evidence="2 3">
    <name type="scientific">Micromonospora palomenae</name>
    <dbReference type="NCBI Taxonomy" id="1461247"/>
    <lineage>
        <taxon>Bacteria</taxon>
        <taxon>Bacillati</taxon>
        <taxon>Actinomycetota</taxon>
        <taxon>Actinomycetes</taxon>
        <taxon>Micromonosporales</taxon>
        <taxon>Micromonosporaceae</taxon>
        <taxon>Micromonospora</taxon>
    </lineage>
</organism>